<dbReference type="PANTHER" id="PTHR14516">
    <property type="entry name" value="1-PYRROLINE-5-CARBOXYLATE DEHYDROGENASE FAMILY MEMBER"/>
    <property type="match status" value="1"/>
</dbReference>
<feature type="region of interest" description="Disordered" evidence="5">
    <location>
        <begin position="729"/>
        <end position="761"/>
    </location>
</feature>
<evidence type="ECO:0008006" key="11">
    <source>
        <dbReference type="Google" id="ProtNLM"/>
    </source>
</evidence>
<feature type="region of interest" description="Disordered" evidence="5">
    <location>
        <begin position="159"/>
        <end position="180"/>
    </location>
</feature>
<feature type="compositionally biased region" description="Basic and acidic residues" evidence="5">
    <location>
        <begin position="840"/>
        <end position="849"/>
    </location>
</feature>
<evidence type="ECO:0000256" key="1">
    <source>
        <dbReference type="ARBA" id="ARBA00022754"/>
    </source>
</evidence>
<feature type="region of interest" description="Disordered" evidence="5">
    <location>
        <begin position="902"/>
        <end position="933"/>
    </location>
</feature>
<dbReference type="SUPFAM" id="SSF57586">
    <property type="entry name" value="TNF receptor-like"/>
    <property type="match status" value="1"/>
</dbReference>
<dbReference type="AlphaFoldDB" id="A0A9D3P8M8"/>
<gene>
    <name evidence="9" type="ORF">KOW79_000717</name>
</gene>
<keyword evidence="10" id="KW-1185">Reference proteome</keyword>
<accession>A0A9D3P8M8</accession>
<organism evidence="9 10">
    <name type="scientific">Hemibagrus wyckioides</name>
    <dbReference type="NCBI Taxonomy" id="337641"/>
    <lineage>
        <taxon>Eukaryota</taxon>
        <taxon>Metazoa</taxon>
        <taxon>Chordata</taxon>
        <taxon>Craniata</taxon>
        <taxon>Vertebrata</taxon>
        <taxon>Euteleostomi</taxon>
        <taxon>Actinopterygii</taxon>
        <taxon>Neopterygii</taxon>
        <taxon>Teleostei</taxon>
        <taxon>Ostariophysi</taxon>
        <taxon>Siluriformes</taxon>
        <taxon>Bagridae</taxon>
        <taxon>Hemibagrus</taxon>
    </lineage>
</organism>
<dbReference type="SUPFAM" id="SSF64593">
    <property type="entry name" value="Intermediate filament protein, coiled coil region"/>
    <property type="match status" value="1"/>
</dbReference>
<sequence>MPDLQRFSFPYSMNPLLGQSLPATHPHPQSSEMLSHPDSPTTMLPEVLLTAPHASILHLGEQPGLIADGISQSGLVYLPIAPSLHRAVPPPPAAMALRNDLGSNISVLKTLNLRFRCFLAKVHELERRNKILEKQLQQVLESNELACAESKETGVQTGFVGPIPLQTQNTNNSAKRPTTLFTPPLTTVLKLEPDDKTRASGYDSSSNPAVSSCAPSKAAAANTNNSNNAPNLNGAAARTGANPSNRFLPGTIWSYSPSRKWPANSEPRVITSPGVSWVHPDGVGVQIDTITPEIRALYNVLAKVKRERDEYKRRWEEEYTMRVEFQQKVTDLQEDLQESEVCQDELALRVDQLKAELVLFKGLMSNNLSELDSKIQEKAMKVDMDICRRIDITARLCDLAQQRNCEDPIKSFQVASPQSSISCRPRKQTIQPAYGSETDEPTSTSESDGGGVKEENVGTTSATQINEEMQRMLYQLRECEFDDDCDSLAWEETEETLLLWEDFPGCTLTSDPSHGEEECLEKVIKDTECLFKSREKEYQETIDQIELELATAKSDMNRHLHEYMEMCSMKRGLDVQMETCRRLITQTGESHSPCPGPGGGTEADDGTMSVNVLHVVIVILMNGLTSSLPLKAETRYRREAESCTECPPGTFMLACNNCKTCPENTFINKTNKEDSCIDCFMDCRSELHLQVVSPCSKVADVVCKCMKGYYCEKKDEYTGQCKRCKLQPPEPTTSQPPAQTSSHTITQPNSYAPKQTTSHPSTWTTSTLFSTAVPQNMSQGANMQFIILVLVLAFVLGMLFLFFYKRRKIDCLKKRLKQCSVRNQKEDSRAISSDINQPDKQLHCQETHTDTPSTTKTDCPTLQPESREQTLPASGNLGPLHIYGAGTVFVSLLNQFRLTGGDKDEEDLRKQPLNNSEMQGPPSPTVPLSKEEGNRDISYISFPFQEQGKECHMSKEEGL</sequence>
<feature type="region of interest" description="Disordered" evidence="5">
    <location>
        <begin position="416"/>
        <end position="465"/>
    </location>
</feature>
<feature type="compositionally biased region" description="Low complexity" evidence="5">
    <location>
        <begin position="850"/>
        <end position="861"/>
    </location>
</feature>
<dbReference type="OrthoDB" id="9946830at2759"/>
<keyword evidence="1" id="KW-0403">Intermediate filament</keyword>
<evidence type="ECO:0000259" key="7">
    <source>
        <dbReference type="PROSITE" id="PS50050"/>
    </source>
</evidence>
<evidence type="ECO:0000313" key="10">
    <source>
        <dbReference type="Proteomes" id="UP000824219"/>
    </source>
</evidence>
<feature type="region of interest" description="Disordered" evidence="5">
    <location>
        <begin position="192"/>
        <end position="243"/>
    </location>
</feature>
<dbReference type="PROSITE" id="PS51842">
    <property type="entry name" value="IF_ROD_2"/>
    <property type="match status" value="1"/>
</dbReference>
<feature type="repeat" description="TNFR-Cys" evidence="3">
    <location>
        <begin position="660"/>
        <end position="703"/>
    </location>
</feature>
<dbReference type="Gene3D" id="1.20.5.1160">
    <property type="entry name" value="Vasodilator-stimulated phosphoprotein"/>
    <property type="match status" value="1"/>
</dbReference>
<keyword evidence="6" id="KW-0472">Membrane</keyword>
<dbReference type="Proteomes" id="UP000824219">
    <property type="component" value="Linkage Group LG01"/>
</dbReference>
<keyword evidence="6" id="KW-0812">Transmembrane</keyword>
<dbReference type="EMBL" id="JAHKSW010000001">
    <property type="protein sequence ID" value="KAG7336024.1"/>
    <property type="molecule type" value="Genomic_DNA"/>
</dbReference>
<evidence type="ECO:0000256" key="2">
    <source>
        <dbReference type="ARBA" id="ARBA00023054"/>
    </source>
</evidence>
<keyword evidence="6" id="KW-1133">Transmembrane helix</keyword>
<feature type="compositionally biased region" description="Polar residues" evidence="5">
    <location>
        <begin position="732"/>
        <end position="755"/>
    </location>
</feature>
<feature type="compositionally biased region" description="Polar residues" evidence="5">
    <location>
        <begin position="27"/>
        <end position="42"/>
    </location>
</feature>
<dbReference type="GO" id="GO:0005882">
    <property type="term" value="C:intermediate filament"/>
    <property type="evidence" value="ECO:0007669"/>
    <property type="project" value="UniProtKB-KW"/>
</dbReference>
<keyword evidence="3" id="KW-1015">Disulfide bond</keyword>
<evidence type="ECO:0000256" key="6">
    <source>
        <dbReference type="SAM" id="Phobius"/>
    </source>
</evidence>
<feature type="transmembrane region" description="Helical" evidence="6">
    <location>
        <begin position="785"/>
        <end position="804"/>
    </location>
</feature>
<evidence type="ECO:0000256" key="3">
    <source>
        <dbReference type="PROSITE-ProRule" id="PRU00206"/>
    </source>
</evidence>
<feature type="compositionally biased region" description="Polar residues" evidence="5">
    <location>
        <begin position="165"/>
        <end position="176"/>
    </location>
</feature>
<dbReference type="Gene3D" id="2.10.50.10">
    <property type="entry name" value="Tumor Necrosis Factor Receptor, subunit A, domain 2"/>
    <property type="match status" value="1"/>
</dbReference>
<dbReference type="SMART" id="SM01391">
    <property type="entry name" value="Filament"/>
    <property type="match status" value="1"/>
</dbReference>
<dbReference type="SMART" id="SM00208">
    <property type="entry name" value="TNFR"/>
    <property type="match status" value="1"/>
</dbReference>
<feature type="compositionally biased region" description="Polar residues" evidence="5">
    <location>
        <begin position="830"/>
        <end position="839"/>
    </location>
</feature>
<feature type="region of interest" description="Disordered" evidence="5">
    <location>
        <begin position="18"/>
        <end position="43"/>
    </location>
</feature>
<dbReference type="Gene3D" id="1.20.5.170">
    <property type="match status" value="1"/>
</dbReference>
<keyword evidence="2 4" id="KW-0175">Coiled coil</keyword>
<dbReference type="CDD" id="cd00185">
    <property type="entry name" value="TNFRSF"/>
    <property type="match status" value="1"/>
</dbReference>
<dbReference type="PROSITE" id="PS00652">
    <property type="entry name" value="TNFR_NGFR_1"/>
    <property type="match status" value="1"/>
</dbReference>
<feature type="disulfide bond" evidence="3">
    <location>
        <begin position="661"/>
        <end position="676"/>
    </location>
</feature>
<evidence type="ECO:0000259" key="8">
    <source>
        <dbReference type="PROSITE" id="PS51842"/>
    </source>
</evidence>
<comment type="caution">
    <text evidence="3">Lacks conserved residue(s) required for the propagation of feature annotation.</text>
</comment>
<reference evidence="9 10" key="1">
    <citation type="submission" date="2021-06" db="EMBL/GenBank/DDBJ databases">
        <title>Chromosome-level genome assembly of the red-tail catfish (Hemibagrus wyckioides).</title>
        <authorList>
            <person name="Shao F."/>
        </authorList>
    </citation>
    <scope>NUCLEOTIDE SEQUENCE [LARGE SCALE GENOMIC DNA]</scope>
    <source>
        <strain evidence="9">EC202008001</strain>
        <tissue evidence="9">Blood</tissue>
    </source>
</reference>
<feature type="coiled-coil region" evidence="4">
    <location>
        <begin position="535"/>
        <end position="562"/>
    </location>
</feature>
<feature type="compositionally biased region" description="Low complexity" evidence="5">
    <location>
        <begin position="208"/>
        <end position="237"/>
    </location>
</feature>
<feature type="region of interest" description="Disordered" evidence="5">
    <location>
        <begin position="825"/>
        <end position="870"/>
    </location>
</feature>
<dbReference type="InterPro" id="IPR039008">
    <property type="entry name" value="IF_rod_dom"/>
</dbReference>
<comment type="caution">
    <text evidence="9">The sequence shown here is derived from an EMBL/GenBank/DDBJ whole genome shotgun (WGS) entry which is preliminary data.</text>
</comment>
<dbReference type="PROSITE" id="PS50050">
    <property type="entry name" value="TNFR_NGFR_2"/>
    <property type="match status" value="1"/>
</dbReference>
<feature type="coiled-coil region" evidence="4">
    <location>
        <begin position="115"/>
        <end position="142"/>
    </location>
</feature>
<feature type="domain" description="IF rod" evidence="8">
    <location>
        <begin position="104"/>
        <end position="591"/>
    </location>
</feature>
<name>A0A9D3P8M8_9TELE</name>
<evidence type="ECO:0000313" key="9">
    <source>
        <dbReference type="EMBL" id="KAG7336024.1"/>
    </source>
</evidence>
<proteinExistence type="predicted"/>
<dbReference type="Pfam" id="PF00038">
    <property type="entry name" value="Filament"/>
    <property type="match status" value="1"/>
</dbReference>
<evidence type="ECO:0000256" key="4">
    <source>
        <dbReference type="SAM" id="Coils"/>
    </source>
</evidence>
<dbReference type="InterPro" id="IPR001368">
    <property type="entry name" value="TNFR/NGFR_Cys_rich_reg"/>
</dbReference>
<feature type="domain" description="TNFR-Cys" evidence="7">
    <location>
        <begin position="660"/>
        <end position="703"/>
    </location>
</feature>
<evidence type="ECO:0000256" key="5">
    <source>
        <dbReference type="SAM" id="MobiDB-lite"/>
    </source>
</evidence>
<dbReference type="PANTHER" id="PTHR14516:SF2">
    <property type="entry name" value="NON-HOMOLOGOUS END JOINING FACTOR IFFO1"/>
    <property type="match status" value="1"/>
</dbReference>
<protein>
    <recommendedName>
        <fullName evidence="11">Intermediate filament family orphan 1</fullName>
    </recommendedName>
</protein>